<gene>
    <name evidence="4" type="ORF">D2962_00960</name>
</gene>
<dbReference type="InterPro" id="IPR029787">
    <property type="entry name" value="Nucleotide_cyclase"/>
</dbReference>
<dbReference type="EMBL" id="CP033169">
    <property type="protein sequence ID" value="AYO29361.1"/>
    <property type="molecule type" value="Genomic_DNA"/>
</dbReference>
<dbReference type="SUPFAM" id="SSF55073">
    <property type="entry name" value="Nucleotide cyclase"/>
    <property type="match status" value="1"/>
</dbReference>
<keyword evidence="2" id="KW-0472">Membrane</keyword>
<feature type="transmembrane region" description="Helical" evidence="2">
    <location>
        <begin position="13"/>
        <end position="31"/>
    </location>
</feature>
<evidence type="ECO:0000259" key="3">
    <source>
        <dbReference type="PROSITE" id="PS50887"/>
    </source>
</evidence>
<organism evidence="4 5">
    <name type="scientific">Biomaibacter acetigenes</name>
    <dbReference type="NCBI Taxonomy" id="2316383"/>
    <lineage>
        <taxon>Bacteria</taxon>
        <taxon>Bacillati</taxon>
        <taxon>Bacillota</taxon>
        <taxon>Clostridia</taxon>
        <taxon>Thermosediminibacterales</taxon>
        <taxon>Tepidanaerobacteraceae</taxon>
        <taxon>Biomaibacter</taxon>
    </lineage>
</organism>
<dbReference type="Proteomes" id="UP000280960">
    <property type="component" value="Chromosome"/>
</dbReference>
<dbReference type="Pfam" id="PF00990">
    <property type="entry name" value="GGDEF"/>
    <property type="match status" value="1"/>
</dbReference>
<dbReference type="RefSeq" id="WP_122013843.1">
    <property type="nucleotide sequence ID" value="NZ_CP033169.1"/>
</dbReference>
<dbReference type="NCBIfam" id="TIGR00254">
    <property type="entry name" value="GGDEF"/>
    <property type="match status" value="1"/>
</dbReference>
<feature type="domain" description="GGDEF" evidence="3">
    <location>
        <begin position="164"/>
        <end position="288"/>
    </location>
</feature>
<name>A0A3G2R234_9FIRM</name>
<feature type="transmembrane region" description="Helical" evidence="2">
    <location>
        <begin position="63"/>
        <end position="83"/>
    </location>
</feature>
<proteinExistence type="predicted"/>
<dbReference type="InterPro" id="IPR050469">
    <property type="entry name" value="Diguanylate_Cyclase"/>
</dbReference>
<evidence type="ECO:0000313" key="4">
    <source>
        <dbReference type="EMBL" id="AYO29361.1"/>
    </source>
</evidence>
<keyword evidence="1" id="KW-0175">Coiled coil</keyword>
<dbReference type="CDD" id="cd01949">
    <property type="entry name" value="GGDEF"/>
    <property type="match status" value="1"/>
</dbReference>
<dbReference type="PANTHER" id="PTHR45138:SF9">
    <property type="entry name" value="DIGUANYLATE CYCLASE DGCM-RELATED"/>
    <property type="match status" value="1"/>
</dbReference>
<accession>A0A3G2R234</accession>
<dbReference type="GO" id="GO:0052621">
    <property type="term" value="F:diguanylate cyclase activity"/>
    <property type="evidence" value="ECO:0007669"/>
    <property type="project" value="TreeGrafter"/>
</dbReference>
<keyword evidence="5" id="KW-1185">Reference proteome</keyword>
<sequence length="300" mass="34067">MREKPVGYVLKKISWKFWMAIIISLSVPIIRETYFPDFFVDEVWNLYLIPVAILAYYDGLRGALIAVIPCCMIFLAVELKSLFIEKKALLDTGQVFAFMFIIVWISIVIGNLTEKLHEKEKKLEEMNLSLAELTVVDPLTGLYNRRYLEMRLESEIKRAKRKGYPVSFLMIDGDNFKEINDTYGHPEGDRALKQVAEKLRSLVRNEDIVARYGGDEFCVVLPDADKKVAMEVAKRLCQASHDAKLSISIGYASYPADAKNSEELIEAADKALLEAKKQGKSKAVCYIPVGKVTRSKWNPA</sequence>
<dbReference type="PANTHER" id="PTHR45138">
    <property type="entry name" value="REGULATORY COMPONENTS OF SENSORY TRANSDUCTION SYSTEM"/>
    <property type="match status" value="1"/>
</dbReference>
<dbReference type="FunFam" id="3.30.70.270:FF:000001">
    <property type="entry name" value="Diguanylate cyclase domain protein"/>
    <property type="match status" value="1"/>
</dbReference>
<keyword evidence="2" id="KW-1133">Transmembrane helix</keyword>
<evidence type="ECO:0000256" key="2">
    <source>
        <dbReference type="SAM" id="Phobius"/>
    </source>
</evidence>
<dbReference type="InterPro" id="IPR000160">
    <property type="entry name" value="GGDEF_dom"/>
</dbReference>
<evidence type="ECO:0000256" key="1">
    <source>
        <dbReference type="SAM" id="Coils"/>
    </source>
</evidence>
<feature type="coiled-coil region" evidence="1">
    <location>
        <begin position="109"/>
        <end position="136"/>
    </location>
</feature>
<protein>
    <submittedName>
        <fullName evidence="4">GGDEF domain-containing protein</fullName>
    </submittedName>
</protein>
<reference evidence="4 5" key="1">
    <citation type="submission" date="2018-10" db="EMBL/GenBank/DDBJ databases">
        <authorList>
            <person name="Zhang X."/>
        </authorList>
    </citation>
    <scope>NUCLEOTIDE SEQUENCE [LARGE SCALE GENOMIC DNA]</scope>
    <source>
        <strain evidence="4 5">SK-G1</strain>
    </source>
</reference>
<dbReference type="SMART" id="SM00267">
    <property type="entry name" value="GGDEF"/>
    <property type="match status" value="1"/>
</dbReference>
<evidence type="ECO:0000313" key="5">
    <source>
        <dbReference type="Proteomes" id="UP000280960"/>
    </source>
</evidence>
<dbReference type="GO" id="GO:0043709">
    <property type="term" value="P:cell adhesion involved in single-species biofilm formation"/>
    <property type="evidence" value="ECO:0007669"/>
    <property type="project" value="TreeGrafter"/>
</dbReference>
<keyword evidence="2" id="KW-0812">Transmembrane</keyword>
<feature type="transmembrane region" description="Helical" evidence="2">
    <location>
        <begin position="95"/>
        <end position="113"/>
    </location>
</feature>
<dbReference type="GO" id="GO:0005886">
    <property type="term" value="C:plasma membrane"/>
    <property type="evidence" value="ECO:0007669"/>
    <property type="project" value="TreeGrafter"/>
</dbReference>
<dbReference type="PROSITE" id="PS50887">
    <property type="entry name" value="GGDEF"/>
    <property type="match status" value="1"/>
</dbReference>
<dbReference type="AlphaFoldDB" id="A0A3G2R234"/>
<dbReference type="Gene3D" id="3.30.70.270">
    <property type="match status" value="1"/>
</dbReference>
<dbReference type="InterPro" id="IPR043128">
    <property type="entry name" value="Rev_trsase/Diguanyl_cyclase"/>
</dbReference>
<dbReference type="GO" id="GO:1902201">
    <property type="term" value="P:negative regulation of bacterial-type flagellum-dependent cell motility"/>
    <property type="evidence" value="ECO:0007669"/>
    <property type="project" value="TreeGrafter"/>
</dbReference>
<dbReference type="KEGG" id="bacg:D2962_00960"/>